<dbReference type="Gene3D" id="3.40.1190.20">
    <property type="match status" value="1"/>
</dbReference>
<dbReference type="Proteomes" id="UP000321949">
    <property type="component" value="Unassembled WGS sequence"/>
</dbReference>
<dbReference type="EMBL" id="VRSX01000001">
    <property type="protein sequence ID" value="TXK15489.1"/>
    <property type="molecule type" value="Genomic_DNA"/>
</dbReference>
<comment type="caution">
    <text evidence="7">The sequence shown here is derived from an EMBL/GenBank/DDBJ whole genome shotgun (WGS) entry which is preliminary data.</text>
</comment>
<dbReference type="CDD" id="cd01167">
    <property type="entry name" value="bac_FRK"/>
    <property type="match status" value="1"/>
</dbReference>
<dbReference type="InterPro" id="IPR011611">
    <property type="entry name" value="PfkB_dom"/>
</dbReference>
<dbReference type="GO" id="GO:0006000">
    <property type="term" value="P:fructose metabolic process"/>
    <property type="evidence" value="ECO:0007669"/>
    <property type="project" value="UniProtKB-ARBA"/>
</dbReference>
<feature type="domain" description="Carbohydrate kinase PfkB" evidence="6">
    <location>
        <begin position="2"/>
        <end position="291"/>
    </location>
</feature>
<name>A0A5C8IA04_9MICO</name>
<organism evidence="7 8">
    <name type="scientific">Microbacterium saccharophilum</name>
    <dbReference type="NCBI Taxonomy" id="1213358"/>
    <lineage>
        <taxon>Bacteria</taxon>
        <taxon>Bacillati</taxon>
        <taxon>Actinomycetota</taxon>
        <taxon>Actinomycetes</taxon>
        <taxon>Micrococcales</taxon>
        <taxon>Microbacteriaceae</taxon>
        <taxon>Microbacterium</taxon>
    </lineage>
</organism>
<gene>
    <name evidence="7" type="ORF">FVP74_03635</name>
</gene>
<dbReference type="OrthoDB" id="9795789at2"/>
<dbReference type="RefSeq" id="WP_147049660.1">
    <property type="nucleotide sequence ID" value="NZ_BKAH01000002.1"/>
</dbReference>
<keyword evidence="3" id="KW-0547">Nucleotide-binding</keyword>
<dbReference type="InterPro" id="IPR029056">
    <property type="entry name" value="Ribokinase-like"/>
</dbReference>
<reference evidence="7 8" key="1">
    <citation type="submission" date="2019-08" db="EMBL/GenBank/DDBJ databases">
        <authorList>
            <person name="Dong K."/>
        </authorList>
    </citation>
    <scope>NUCLEOTIDE SEQUENCE [LARGE SCALE GENOMIC DNA]</scope>
    <source>
        <strain evidence="7 8">K-1</strain>
    </source>
</reference>
<dbReference type="PANTHER" id="PTHR43085:SF1">
    <property type="entry name" value="PSEUDOURIDINE KINASE-RELATED"/>
    <property type="match status" value="1"/>
</dbReference>
<dbReference type="PROSITE" id="PS00583">
    <property type="entry name" value="PFKB_KINASES_1"/>
    <property type="match status" value="1"/>
</dbReference>
<evidence type="ECO:0000256" key="4">
    <source>
        <dbReference type="ARBA" id="ARBA00022777"/>
    </source>
</evidence>
<sequence length="304" mass="31735">MSRVGVIGEALMDIVRRPDGSVHTAPGGSPANVALTLGRLGMDVRLFTSLGQDASAKAIRTWLGESRVDVFAAEAERTSTAIACLDATGAAQYEFDLVWEARRMRLDGCGLLHVGSVTALLAPGADEVLAAAQAARPSALITYDPNIRPALLVEPRAHRDRVERLVALADVVKASDEDLDWLYPGVDPLDVARGWRRRGAALVVVTRGGAGADAATSGGVVHVEPPSVVVADTVGAGDTFMGTLIAELVTRGYAQHGRAALRGVDVGVVRSMLEASARAAAVTVSRPGADPPWGEGVRPLTRIT</sequence>
<dbReference type="InterPro" id="IPR050306">
    <property type="entry name" value="PfkB_Carbo_kinase"/>
</dbReference>
<dbReference type="InterPro" id="IPR002139">
    <property type="entry name" value="Ribo/fructo_kinase"/>
</dbReference>
<dbReference type="GO" id="GO:0005524">
    <property type="term" value="F:ATP binding"/>
    <property type="evidence" value="ECO:0007669"/>
    <property type="project" value="UniProtKB-KW"/>
</dbReference>
<dbReference type="PRINTS" id="PR00990">
    <property type="entry name" value="RIBOKINASE"/>
</dbReference>
<keyword evidence="5" id="KW-0067">ATP-binding</keyword>
<evidence type="ECO:0000256" key="3">
    <source>
        <dbReference type="ARBA" id="ARBA00022741"/>
    </source>
</evidence>
<evidence type="ECO:0000313" key="8">
    <source>
        <dbReference type="Proteomes" id="UP000321949"/>
    </source>
</evidence>
<keyword evidence="2" id="KW-0808">Transferase</keyword>
<evidence type="ECO:0000259" key="6">
    <source>
        <dbReference type="Pfam" id="PF00294"/>
    </source>
</evidence>
<evidence type="ECO:0000256" key="5">
    <source>
        <dbReference type="ARBA" id="ARBA00022840"/>
    </source>
</evidence>
<evidence type="ECO:0000256" key="1">
    <source>
        <dbReference type="ARBA" id="ARBA00010688"/>
    </source>
</evidence>
<dbReference type="InterPro" id="IPR002173">
    <property type="entry name" value="Carboh/pur_kinase_PfkB_CS"/>
</dbReference>
<protein>
    <submittedName>
        <fullName evidence="7">Carbohydrate kinase</fullName>
    </submittedName>
</protein>
<dbReference type="SUPFAM" id="SSF53613">
    <property type="entry name" value="Ribokinase-like"/>
    <property type="match status" value="1"/>
</dbReference>
<keyword evidence="8" id="KW-1185">Reference proteome</keyword>
<keyword evidence="4 7" id="KW-0418">Kinase</keyword>
<evidence type="ECO:0000313" key="7">
    <source>
        <dbReference type="EMBL" id="TXK15489.1"/>
    </source>
</evidence>
<comment type="similarity">
    <text evidence="1">Belongs to the carbohydrate kinase PfkB family.</text>
</comment>
<accession>A0A5C8IA04</accession>
<dbReference type="GO" id="GO:0008865">
    <property type="term" value="F:fructokinase activity"/>
    <property type="evidence" value="ECO:0007669"/>
    <property type="project" value="UniProtKB-ARBA"/>
</dbReference>
<dbReference type="Pfam" id="PF00294">
    <property type="entry name" value="PfkB"/>
    <property type="match status" value="1"/>
</dbReference>
<dbReference type="PANTHER" id="PTHR43085">
    <property type="entry name" value="HEXOKINASE FAMILY MEMBER"/>
    <property type="match status" value="1"/>
</dbReference>
<dbReference type="AlphaFoldDB" id="A0A5C8IA04"/>
<proteinExistence type="inferred from homology"/>
<evidence type="ECO:0000256" key="2">
    <source>
        <dbReference type="ARBA" id="ARBA00022679"/>
    </source>
</evidence>